<sequence>MKTTVSLALFGFVLAVGFSVATTENALTKMADASEAEKPRGEEYLIENDGELVAEDLEDDDEAIPRRGYDMRANNGEFDEEDLQDADMAILTSENDVATENKEFDDGAFDSDDDGGEMSDEDEVVPIEKFEPVDYGCCVFPLIEAVFSRDCAVDAVEDLFADFAYLGLRGVNESSLYFYALSTVFALLLCIEHCSTKIKSHFIPAPSSGLSSTLR</sequence>
<dbReference type="OrthoDB" id="10588999at2759"/>
<feature type="signal peptide" evidence="1">
    <location>
        <begin position="1"/>
        <end position="15"/>
    </location>
</feature>
<dbReference type="AlphaFoldDB" id="A0A2B4RFH7"/>
<protein>
    <submittedName>
        <fullName evidence="2">Uncharacterized protein</fullName>
    </submittedName>
</protein>
<evidence type="ECO:0000313" key="2">
    <source>
        <dbReference type="EMBL" id="PFX15926.1"/>
    </source>
</evidence>
<accession>A0A2B4RFH7</accession>
<keyword evidence="1" id="KW-0732">Signal</keyword>
<gene>
    <name evidence="2" type="ORF">AWC38_SpisGene19839</name>
</gene>
<keyword evidence="3" id="KW-1185">Reference proteome</keyword>
<name>A0A2B4RFH7_STYPI</name>
<dbReference type="EMBL" id="LSMT01000595">
    <property type="protein sequence ID" value="PFX15926.1"/>
    <property type="molecule type" value="Genomic_DNA"/>
</dbReference>
<dbReference type="Proteomes" id="UP000225706">
    <property type="component" value="Unassembled WGS sequence"/>
</dbReference>
<reference evidence="3" key="1">
    <citation type="journal article" date="2017" name="bioRxiv">
        <title>Comparative analysis of the genomes of Stylophora pistillata and Acropora digitifera provides evidence for extensive differences between species of corals.</title>
        <authorList>
            <person name="Voolstra C.R."/>
            <person name="Li Y."/>
            <person name="Liew Y.J."/>
            <person name="Baumgarten S."/>
            <person name="Zoccola D."/>
            <person name="Flot J.-F."/>
            <person name="Tambutte S."/>
            <person name="Allemand D."/>
            <person name="Aranda M."/>
        </authorList>
    </citation>
    <scope>NUCLEOTIDE SEQUENCE [LARGE SCALE GENOMIC DNA]</scope>
</reference>
<evidence type="ECO:0000256" key="1">
    <source>
        <dbReference type="SAM" id="SignalP"/>
    </source>
</evidence>
<evidence type="ECO:0000313" key="3">
    <source>
        <dbReference type="Proteomes" id="UP000225706"/>
    </source>
</evidence>
<organism evidence="2 3">
    <name type="scientific">Stylophora pistillata</name>
    <name type="common">Smooth cauliflower coral</name>
    <dbReference type="NCBI Taxonomy" id="50429"/>
    <lineage>
        <taxon>Eukaryota</taxon>
        <taxon>Metazoa</taxon>
        <taxon>Cnidaria</taxon>
        <taxon>Anthozoa</taxon>
        <taxon>Hexacorallia</taxon>
        <taxon>Scleractinia</taxon>
        <taxon>Astrocoeniina</taxon>
        <taxon>Pocilloporidae</taxon>
        <taxon>Stylophora</taxon>
    </lineage>
</organism>
<feature type="chain" id="PRO_5012563931" evidence="1">
    <location>
        <begin position="16"/>
        <end position="215"/>
    </location>
</feature>
<proteinExistence type="predicted"/>
<comment type="caution">
    <text evidence="2">The sequence shown here is derived from an EMBL/GenBank/DDBJ whole genome shotgun (WGS) entry which is preliminary data.</text>
</comment>